<dbReference type="EMBL" id="QGKY02000246">
    <property type="protein sequence ID" value="KAF2584462.1"/>
    <property type="molecule type" value="Genomic_DNA"/>
</dbReference>
<dbReference type="Gene3D" id="3.30.200.20">
    <property type="entry name" value="Phosphorylase Kinase, domain 1"/>
    <property type="match status" value="1"/>
</dbReference>
<sequence length="82" mass="9169">MQLFTSCCGKGFEGKKKVETEPARKIFSLKELHSATNSFNYDNKLGEGRFGSVYWGQLSDGSQVNLISNCYIDHGLLVQSFL</sequence>
<name>A0A8S9JS59_BRACR</name>
<evidence type="ECO:0008006" key="6">
    <source>
        <dbReference type="Google" id="ProtNLM"/>
    </source>
</evidence>
<evidence type="ECO:0000256" key="3">
    <source>
        <dbReference type="ARBA" id="ARBA00022777"/>
    </source>
</evidence>
<dbReference type="InterPro" id="IPR011009">
    <property type="entry name" value="Kinase-like_dom_sf"/>
</dbReference>
<dbReference type="GO" id="GO:0005524">
    <property type="term" value="F:ATP binding"/>
    <property type="evidence" value="ECO:0007669"/>
    <property type="project" value="UniProtKB-KW"/>
</dbReference>
<keyword evidence="4" id="KW-0067">ATP-binding</keyword>
<accession>A0A8S9JS59</accession>
<proteinExistence type="predicted"/>
<keyword evidence="2" id="KW-0547">Nucleotide-binding</keyword>
<dbReference type="PANTHER" id="PTHR47989:SF1">
    <property type="entry name" value="PROTEIN KINASE DOMAIN-CONTAINING PROTEIN"/>
    <property type="match status" value="1"/>
</dbReference>
<dbReference type="SUPFAM" id="SSF56112">
    <property type="entry name" value="Protein kinase-like (PK-like)"/>
    <property type="match status" value="1"/>
</dbReference>
<dbReference type="PANTHER" id="PTHR47989">
    <property type="entry name" value="OS01G0750732 PROTEIN"/>
    <property type="match status" value="1"/>
</dbReference>
<evidence type="ECO:0000256" key="2">
    <source>
        <dbReference type="ARBA" id="ARBA00022741"/>
    </source>
</evidence>
<protein>
    <recommendedName>
        <fullName evidence="6">Protein kinase domain-containing protein</fullName>
    </recommendedName>
</protein>
<keyword evidence="1" id="KW-0723">Serine/threonine-protein kinase</keyword>
<comment type="caution">
    <text evidence="5">The sequence shown here is derived from an EMBL/GenBank/DDBJ whole genome shotgun (WGS) entry which is preliminary data.</text>
</comment>
<gene>
    <name evidence="5" type="ORF">F2Q70_00037207</name>
</gene>
<organism evidence="5">
    <name type="scientific">Brassica cretica</name>
    <name type="common">Mustard</name>
    <dbReference type="NCBI Taxonomy" id="69181"/>
    <lineage>
        <taxon>Eukaryota</taxon>
        <taxon>Viridiplantae</taxon>
        <taxon>Streptophyta</taxon>
        <taxon>Embryophyta</taxon>
        <taxon>Tracheophyta</taxon>
        <taxon>Spermatophyta</taxon>
        <taxon>Magnoliopsida</taxon>
        <taxon>eudicotyledons</taxon>
        <taxon>Gunneridae</taxon>
        <taxon>Pentapetalae</taxon>
        <taxon>rosids</taxon>
        <taxon>malvids</taxon>
        <taxon>Brassicales</taxon>
        <taxon>Brassicaceae</taxon>
        <taxon>Brassiceae</taxon>
        <taxon>Brassica</taxon>
    </lineage>
</organism>
<dbReference type="GO" id="GO:0004674">
    <property type="term" value="F:protein serine/threonine kinase activity"/>
    <property type="evidence" value="ECO:0007669"/>
    <property type="project" value="UniProtKB-KW"/>
</dbReference>
<keyword evidence="3" id="KW-0418">Kinase</keyword>
<evidence type="ECO:0000256" key="1">
    <source>
        <dbReference type="ARBA" id="ARBA00022527"/>
    </source>
</evidence>
<keyword evidence="3" id="KW-0808">Transferase</keyword>
<evidence type="ECO:0000313" key="5">
    <source>
        <dbReference type="EMBL" id="KAF2584462.1"/>
    </source>
</evidence>
<dbReference type="AlphaFoldDB" id="A0A8S9JS59"/>
<evidence type="ECO:0000256" key="4">
    <source>
        <dbReference type="ARBA" id="ARBA00022840"/>
    </source>
</evidence>
<reference evidence="5" key="1">
    <citation type="submission" date="2019-12" db="EMBL/GenBank/DDBJ databases">
        <title>Genome sequencing and annotation of Brassica cretica.</title>
        <authorList>
            <person name="Studholme D.J."/>
            <person name="Sarris P.F."/>
        </authorList>
    </citation>
    <scope>NUCLEOTIDE SEQUENCE</scope>
    <source>
        <strain evidence="5">PFS-102/07</strain>
        <tissue evidence="5">Leaf</tissue>
    </source>
</reference>